<evidence type="ECO:0000313" key="3">
    <source>
        <dbReference type="Proteomes" id="UP000253303"/>
    </source>
</evidence>
<gene>
    <name evidence="2" type="ORF">DP939_26045</name>
</gene>
<name>A0A366LTZ6_9ACTN</name>
<dbReference type="Proteomes" id="UP000253303">
    <property type="component" value="Unassembled WGS sequence"/>
</dbReference>
<reference evidence="2 3" key="1">
    <citation type="submission" date="2018-06" db="EMBL/GenBank/DDBJ databases">
        <title>Sphaerisporangium craniellae sp. nov., isolated from a marine sponge in the South China Sea.</title>
        <authorList>
            <person name="Li L."/>
        </authorList>
    </citation>
    <scope>NUCLEOTIDE SEQUENCE [LARGE SCALE GENOMIC DNA]</scope>
    <source>
        <strain evidence="2 3">LHW63015</strain>
    </source>
</reference>
<protein>
    <submittedName>
        <fullName evidence="2">Uncharacterized protein</fullName>
    </submittedName>
</protein>
<dbReference type="AlphaFoldDB" id="A0A366LTZ6"/>
<evidence type="ECO:0000313" key="2">
    <source>
        <dbReference type="EMBL" id="RBQ17426.1"/>
    </source>
</evidence>
<evidence type="ECO:0000256" key="1">
    <source>
        <dbReference type="SAM" id="MobiDB-lite"/>
    </source>
</evidence>
<dbReference type="OrthoDB" id="3539496at2"/>
<feature type="region of interest" description="Disordered" evidence="1">
    <location>
        <begin position="69"/>
        <end position="93"/>
    </location>
</feature>
<dbReference type="EMBL" id="QMEY01000012">
    <property type="protein sequence ID" value="RBQ17426.1"/>
    <property type="molecule type" value="Genomic_DNA"/>
</dbReference>
<accession>A0A366LTZ6</accession>
<proteinExistence type="predicted"/>
<comment type="caution">
    <text evidence="2">The sequence shown here is derived from an EMBL/GenBank/DDBJ whole genome shotgun (WGS) entry which is preliminary data.</text>
</comment>
<organism evidence="2 3">
    <name type="scientific">Spongiactinospora rosea</name>
    <dbReference type="NCBI Taxonomy" id="2248750"/>
    <lineage>
        <taxon>Bacteria</taxon>
        <taxon>Bacillati</taxon>
        <taxon>Actinomycetota</taxon>
        <taxon>Actinomycetes</taxon>
        <taxon>Streptosporangiales</taxon>
        <taxon>Streptosporangiaceae</taxon>
        <taxon>Spongiactinospora</taxon>
    </lineage>
</organism>
<keyword evidence="3" id="KW-1185">Reference proteome</keyword>
<sequence length="93" mass="10073">MPGAPVQEERLAQVLREAHRRVRALSGAVEGRERLARRLVAICDAAKRDLGSAAARLSVFLDDLAALESGRDPDTLPEQGSDTPSRRNMPLGD</sequence>